<dbReference type="GO" id="GO:0009007">
    <property type="term" value="F:site-specific DNA-methyltransferase (adenine-specific) activity"/>
    <property type="evidence" value="ECO:0007669"/>
    <property type="project" value="TreeGrafter"/>
</dbReference>
<dbReference type="PRINTS" id="PR00508">
    <property type="entry name" value="S21N4MTFRASE"/>
</dbReference>
<keyword evidence="4" id="KW-0680">Restriction system</keyword>
<dbReference type="GO" id="GO:0009307">
    <property type="term" value="P:DNA restriction-modification system"/>
    <property type="evidence" value="ECO:0007669"/>
    <property type="project" value="UniProtKB-KW"/>
</dbReference>
<dbReference type="EMBL" id="FQVG01000082">
    <property type="protein sequence ID" value="SHF45472.1"/>
    <property type="molecule type" value="Genomic_DNA"/>
</dbReference>
<evidence type="ECO:0000256" key="3">
    <source>
        <dbReference type="ARBA" id="ARBA00022679"/>
    </source>
</evidence>
<dbReference type="Pfam" id="PF01555">
    <property type="entry name" value="N6_N4_Mtase"/>
    <property type="match status" value="1"/>
</dbReference>
<keyword evidence="2 7" id="KW-0489">Methyltransferase</keyword>
<evidence type="ECO:0000256" key="4">
    <source>
        <dbReference type="ARBA" id="ARBA00022747"/>
    </source>
</evidence>
<dbReference type="GO" id="GO:0003677">
    <property type="term" value="F:DNA binding"/>
    <property type="evidence" value="ECO:0007669"/>
    <property type="project" value="InterPro"/>
</dbReference>
<proteinExistence type="inferred from homology"/>
<dbReference type="GO" id="GO:0008170">
    <property type="term" value="F:N-methyltransferase activity"/>
    <property type="evidence" value="ECO:0007669"/>
    <property type="project" value="InterPro"/>
</dbReference>
<dbReference type="Proteomes" id="UP000184423">
    <property type="component" value="Unassembled WGS sequence"/>
</dbReference>
<keyword evidence="8" id="KW-1185">Reference proteome</keyword>
<evidence type="ECO:0000256" key="2">
    <source>
        <dbReference type="ARBA" id="ARBA00022603"/>
    </source>
</evidence>
<comment type="similarity">
    <text evidence="1 5">Belongs to the N(4)/N(6)-methyltransferase family.</text>
</comment>
<evidence type="ECO:0000256" key="1">
    <source>
        <dbReference type="ARBA" id="ARBA00006594"/>
    </source>
</evidence>
<feature type="domain" description="DNA methylase N-4/N-6" evidence="6">
    <location>
        <begin position="28"/>
        <end position="243"/>
    </location>
</feature>
<keyword evidence="3 7" id="KW-0808">Transferase</keyword>
<dbReference type="Gene3D" id="3.40.50.150">
    <property type="entry name" value="Vaccinia Virus protein VP39"/>
    <property type="match status" value="1"/>
</dbReference>
<dbReference type="GO" id="GO:0005737">
    <property type="term" value="C:cytoplasm"/>
    <property type="evidence" value="ECO:0007669"/>
    <property type="project" value="TreeGrafter"/>
</dbReference>
<dbReference type="InterPro" id="IPR001091">
    <property type="entry name" value="RM_Methyltransferase"/>
</dbReference>
<evidence type="ECO:0000256" key="5">
    <source>
        <dbReference type="RuleBase" id="RU362026"/>
    </source>
</evidence>
<dbReference type="PANTHER" id="PTHR13370">
    <property type="entry name" value="RNA METHYLASE-RELATED"/>
    <property type="match status" value="1"/>
</dbReference>
<sequence length="250" mass="28812">MQFYKDENVELILGNCIEKLMELNEKSIDMIFADPPYRLSNDGITCKSGKIACVNKGYWDISGGFLSDYKFNKEWLMACDRVLKDNGTIWVSGTYHIIHLIAFALMELGYHIINEIVWFKPNAAPNMSCRCFTASHEMLIWAKKSKKAKHKFNYNFIKELNGGKQMRSIWEIPTTPKREKTYGIHPTQKPKQLLYRCIMASTDEGDIVLDPFCGSGTTGVVAVENNRNFIGIDIEEEYLELTRKRILQMD</sequence>
<dbReference type="InterPro" id="IPR002052">
    <property type="entry name" value="DNA_methylase_N6_adenine_CS"/>
</dbReference>
<protein>
    <recommendedName>
        <fullName evidence="5">Methyltransferase</fullName>
        <ecNumber evidence="5">2.1.1.-</ecNumber>
    </recommendedName>
</protein>
<dbReference type="RefSeq" id="WP_073250241.1">
    <property type="nucleotide sequence ID" value="NZ_FQVG01000082.1"/>
</dbReference>
<evidence type="ECO:0000313" key="8">
    <source>
        <dbReference type="Proteomes" id="UP000184423"/>
    </source>
</evidence>
<dbReference type="EC" id="2.1.1.-" evidence="5"/>
<gene>
    <name evidence="7" type="ORF">SAMN02746091_02564</name>
</gene>
<dbReference type="PANTHER" id="PTHR13370:SF3">
    <property type="entry name" value="TRNA (GUANINE(10)-N2)-METHYLTRANSFERASE HOMOLOG"/>
    <property type="match status" value="1"/>
</dbReference>
<name>A0A1M5BTA0_9CLOT</name>
<dbReference type="InterPro" id="IPR002941">
    <property type="entry name" value="DNA_methylase_N4/N6"/>
</dbReference>
<reference evidence="8" key="1">
    <citation type="submission" date="2016-11" db="EMBL/GenBank/DDBJ databases">
        <authorList>
            <person name="Varghese N."/>
            <person name="Submissions S."/>
        </authorList>
    </citation>
    <scope>NUCLEOTIDE SEQUENCE [LARGE SCALE GENOMIC DNA]</scope>
    <source>
        <strain evidence="8">DSM 10124</strain>
    </source>
</reference>
<organism evidence="7 8">
    <name type="scientific">Caloramator proteoclasticus DSM 10124</name>
    <dbReference type="NCBI Taxonomy" id="1121262"/>
    <lineage>
        <taxon>Bacteria</taxon>
        <taxon>Bacillati</taxon>
        <taxon>Bacillota</taxon>
        <taxon>Clostridia</taxon>
        <taxon>Eubacteriales</taxon>
        <taxon>Clostridiaceae</taxon>
        <taxon>Caloramator</taxon>
    </lineage>
</organism>
<dbReference type="GO" id="GO:0032259">
    <property type="term" value="P:methylation"/>
    <property type="evidence" value="ECO:0007669"/>
    <property type="project" value="UniProtKB-KW"/>
</dbReference>
<evidence type="ECO:0000313" key="7">
    <source>
        <dbReference type="EMBL" id="SHF45472.1"/>
    </source>
</evidence>
<dbReference type="SUPFAM" id="SSF53335">
    <property type="entry name" value="S-adenosyl-L-methionine-dependent methyltransferases"/>
    <property type="match status" value="1"/>
</dbReference>
<accession>A0A1M5BTA0</accession>
<dbReference type="PROSITE" id="PS00092">
    <property type="entry name" value="N6_MTASE"/>
    <property type="match status" value="1"/>
</dbReference>
<dbReference type="AlphaFoldDB" id="A0A1M5BTA0"/>
<evidence type="ECO:0000259" key="6">
    <source>
        <dbReference type="Pfam" id="PF01555"/>
    </source>
</evidence>
<dbReference type="InterPro" id="IPR029063">
    <property type="entry name" value="SAM-dependent_MTases_sf"/>
</dbReference>